<feature type="transmembrane region" description="Helical" evidence="3">
    <location>
        <begin position="347"/>
        <end position="369"/>
    </location>
</feature>
<feature type="region of interest" description="Disordered" evidence="2">
    <location>
        <begin position="281"/>
        <end position="300"/>
    </location>
</feature>
<protein>
    <submittedName>
        <fullName evidence="4">Uncharacterized protein</fullName>
    </submittedName>
</protein>
<dbReference type="EMBL" id="WJXA01000007">
    <property type="protein sequence ID" value="KAF7137700.1"/>
    <property type="molecule type" value="Genomic_DNA"/>
</dbReference>
<sequence>MAEGGVIPSRLQRVVRRVVIKETRIELSFSISPGLAYTQWFVDIAVVGVLVTYFTDSWKKDDVLPLAVLMVNLLEGLSSVLEVAMTYISDNHVSPLKVILSSVAAYIIGMVMLCISAFHPKLGDMIGMYFEATLVLMAVGKAGGVPILEGFLVCQLGAHEPMQQDIDEGRVYARKIVWWITAMLLCKLTTPWIFGSAGWRVTSLDEATTNPEIPRGASPEENTNTGPTPAVSPEIPNGASPKEITNNDPTPAVSPEIPHAASSVENTNNGPIQAVSPKISRGASLEENTNNGPTPAVSAGRRRMEKWKPLFIMIPMWTSFLIFGLVLSTGDSFYTEQGSTMEPKVSIYIIIMIWKMTKHTSSFFSILMLRTRKTKGIAVGIWTAMLVSVFCCYVAWRVEIRRLHAIVEGGFCVDQDYYVPLSDDQVYYVTYVPLSIMHLAPQFCLLGLTEGIGRKGLDLFFEDQVSDVPMKIYGSALNAAVIGLGSFLNAILVFRFKSWFRDTINCSRLDNYYQMLMILSFVNLCYYTGFVSIYYSNKNKTKDDLQVEAAGAGVL</sequence>
<evidence type="ECO:0000256" key="3">
    <source>
        <dbReference type="SAM" id="Phobius"/>
    </source>
</evidence>
<feature type="transmembrane region" description="Helical" evidence="3">
    <location>
        <begin position="99"/>
        <end position="118"/>
    </location>
</feature>
<comment type="similarity">
    <text evidence="1">Belongs to the major facilitator superfamily. Phosphate:H(+) symporter (TC 2.A.1.9) family.</text>
</comment>
<feature type="transmembrane region" description="Helical" evidence="3">
    <location>
        <begin position="37"/>
        <end position="54"/>
    </location>
</feature>
<keyword evidence="3" id="KW-0472">Membrane</keyword>
<evidence type="ECO:0000256" key="2">
    <source>
        <dbReference type="SAM" id="MobiDB-lite"/>
    </source>
</evidence>
<dbReference type="OrthoDB" id="975446at2759"/>
<comment type="caution">
    <text evidence="4">The sequence shown here is derived from an EMBL/GenBank/DDBJ whole genome shotgun (WGS) entry which is preliminary data.</text>
</comment>
<feature type="transmembrane region" description="Helical" evidence="3">
    <location>
        <begin position="376"/>
        <end position="396"/>
    </location>
</feature>
<dbReference type="AlphaFoldDB" id="A0A834GRD1"/>
<feature type="transmembrane region" description="Helical" evidence="3">
    <location>
        <begin position="515"/>
        <end position="535"/>
    </location>
</feature>
<evidence type="ECO:0000313" key="5">
    <source>
        <dbReference type="Proteomes" id="UP000626092"/>
    </source>
</evidence>
<feature type="transmembrane region" description="Helical" evidence="3">
    <location>
        <begin position="66"/>
        <end position="87"/>
    </location>
</feature>
<dbReference type="InterPro" id="IPR036259">
    <property type="entry name" value="MFS_trans_sf"/>
</dbReference>
<evidence type="ECO:0000313" key="4">
    <source>
        <dbReference type="EMBL" id="KAF7137700.1"/>
    </source>
</evidence>
<accession>A0A834GRD1</accession>
<proteinExistence type="inferred from homology"/>
<feature type="transmembrane region" description="Helical" evidence="3">
    <location>
        <begin position="472"/>
        <end position="494"/>
    </location>
</feature>
<name>A0A834GRD1_RHOSS</name>
<organism evidence="4 5">
    <name type="scientific">Rhododendron simsii</name>
    <name type="common">Sims's rhododendron</name>
    <dbReference type="NCBI Taxonomy" id="118357"/>
    <lineage>
        <taxon>Eukaryota</taxon>
        <taxon>Viridiplantae</taxon>
        <taxon>Streptophyta</taxon>
        <taxon>Embryophyta</taxon>
        <taxon>Tracheophyta</taxon>
        <taxon>Spermatophyta</taxon>
        <taxon>Magnoliopsida</taxon>
        <taxon>eudicotyledons</taxon>
        <taxon>Gunneridae</taxon>
        <taxon>Pentapetalae</taxon>
        <taxon>asterids</taxon>
        <taxon>Ericales</taxon>
        <taxon>Ericaceae</taxon>
        <taxon>Ericoideae</taxon>
        <taxon>Rhodoreae</taxon>
        <taxon>Rhododendron</taxon>
    </lineage>
</organism>
<dbReference type="Proteomes" id="UP000626092">
    <property type="component" value="Unassembled WGS sequence"/>
</dbReference>
<dbReference type="Gene3D" id="1.20.1250.20">
    <property type="entry name" value="MFS general substrate transporter like domains"/>
    <property type="match status" value="2"/>
</dbReference>
<gene>
    <name evidence="4" type="ORF">RHSIM_Rhsim07G0238600</name>
</gene>
<keyword evidence="3" id="KW-0812">Transmembrane</keyword>
<reference evidence="4" key="1">
    <citation type="submission" date="2019-11" db="EMBL/GenBank/DDBJ databases">
        <authorList>
            <person name="Liu Y."/>
            <person name="Hou J."/>
            <person name="Li T.-Q."/>
            <person name="Guan C.-H."/>
            <person name="Wu X."/>
            <person name="Wu H.-Z."/>
            <person name="Ling F."/>
            <person name="Zhang R."/>
            <person name="Shi X.-G."/>
            <person name="Ren J.-P."/>
            <person name="Chen E.-F."/>
            <person name="Sun J.-M."/>
        </authorList>
    </citation>
    <scope>NUCLEOTIDE SEQUENCE</scope>
    <source>
        <strain evidence="4">Adult_tree_wgs_1</strain>
        <tissue evidence="4">Leaves</tissue>
    </source>
</reference>
<feature type="transmembrane region" description="Helical" evidence="3">
    <location>
        <begin position="310"/>
        <end position="327"/>
    </location>
</feature>
<evidence type="ECO:0000256" key="1">
    <source>
        <dbReference type="ARBA" id="ARBA00044504"/>
    </source>
</evidence>
<keyword evidence="3" id="KW-1133">Transmembrane helix</keyword>
<dbReference type="PANTHER" id="PTHR11654">
    <property type="entry name" value="OLIGOPEPTIDE TRANSPORTER-RELATED"/>
    <property type="match status" value="1"/>
</dbReference>
<feature type="region of interest" description="Disordered" evidence="2">
    <location>
        <begin position="209"/>
        <end position="275"/>
    </location>
</feature>
<keyword evidence="5" id="KW-1185">Reference proteome</keyword>